<evidence type="ECO:0000256" key="1">
    <source>
        <dbReference type="SAM" id="MobiDB-lite"/>
    </source>
</evidence>
<evidence type="ECO:0000313" key="3">
    <source>
        <dbReference type="Proteomes" id="UP000735302"/>
    </source>
</evidence>
<organism evidence="2 3">
    <name type="scientific">Plakobranchus ocellatus</name>
    <dbReference type="NCBI Taxonomy" id="259542"/>
    <lineage>
        <taxon>Eukaryota</taxon>
        <taxon>Metazoa</taxon>
        <taxon>Spiralia</taxon>
        <taxon>Lophotrochozoa</taxon>
        <taxon>Mollusca</taxon>
        <taxon>Gastropoda</taxon>
        <taxon>Heterobranchia</taxon>
        <taxon>Euthyneura</taxon>
        <taxon>Panpulmonata</taxon>
        <taxon>Sacoglossa</taxon>
        <taxon>Placobranchoidea</taxon>
        <taxon>Plakobranchidae</taxon>
        <taxon>Plakobranchus</taxon>
    </lineage>
</organism>
<comment type="caution">
    <text evidence="2">The sequence shown here is derived from an EMBL/GenBank/DDBJ whole genome shotgun (WGS) entry which is preliminary data.</text>
</comment>
<protein>
    <submittedName>
        <fullName evidence="2">Uncharacterized protein</fullName>
    </submittedName>
</protein>
<name>A0AAV3Z783_9GAST</name>
<dbReference type="Proteomes" id="UP000735302">
    <property type="component" value="Unassembled WGS sequence"/>
</dbReference>
<feature type="compositionally biased region" description="Low complexity" evidence="1">
    <location>
        <begin position="64"/>
        <end position="75"/>
    </location>
</feature>
<sequence length="123" mass="14007">MQTLSEGLETRENCTFEEHFCDKGEFRIALDTNIIEIHLGKSSDVEPPWSMSALSERTARNMPRSWRGSSCGSSREIQQKTSETSACIRERFYSEKSASTHYTTDACMDSNCRLGHVDIRLFS</sequence>
<feature type="region of interest" description="Disordered" evidence="1">
    <location>
        <begin position="56"/>
        <end position="78"/>
    </location>
</feature>
<accession>A0AAV3Z783</accession>
<keyword evidence="3" id="KW-1185">Reference proteome</keyword>
<dbReference type="AlphaFoldDB" id="A0AAV3Z783"/>
<dbReference type="EMBL" id="BLXT01002034">
    <property type="protein sequence ID" value="GFN90414.1"/>
    <property type="molecule type" value="Genomic_DNA"/>
</dbReference>
<reference evidence="2 3" key="1">
    <citation type="journal article" date="2021" name="Elife">
        <title>Chloroplast acquisition without the gene transfer in kleptoplastic sea slugs, Plakobranchus ocellatus.</title>
        <authorList>
            <person name="Maeda T."/>
            <person name="Takahashi S."/>
            <person name="Yoshida T."/>
            <person name="Shimamura S."/>
            <person name="Takaki Y."/>
            <person name="Nagai Y."/>
            <person name="Toyoda A."/>
            <person name="Suzuki Y."/>
            <person name="Arimoto A."/>
            <person name="Ishii H."/>
            <person name="Satoh N."/>
            <person name="Nishiyama T."/>
            <person name="Hasebe M."/>
            <person name="Maruyama T."/>
            <person name="Minagawa J."/>
            <person name="Obokata J."/>
            <person name="Shigenobu S."/>
        </authorList>
    </citation>
    <scope>NUCLEOTIDE SEQUENCE [LARGE SCALE GENOMIC DNA]</scope>
</reference>
<gene>
    <name evidence="2" type="ORF">PoB_001692000</name>
</gene>
<evidence type="ECO:0000313" key="2">
    <source>
        <dbReference type="EMBL" id="GFN90414.1"/>
    </source>
</evidence>
<proteinExistence type="predicted"/>